<dbReference type="Proteomes" id="UP000011058">
    <property type="component" value="Chromosome"/>
</dbReference>
<reference evidence="1 2" key="1">
    <citation type="journal article" date="2012" name="J. Bacteriol.">
        <title>Genome Sequence of Fibrella aestuarina BUZ 2T, a Filamentous Marine Bacterium.</title>
        <authorList>
            <person name="Filippini M."/>
            <person name="Qi W."/>
            <person name="Blom J."/>
            <person name="Goesmann A."/>
            <person name="Smits T.H."/>
            <person name="Bagheri H.C."/>
        </authorList>
    </citation>
    <scope>NUCLEOTIDE SEQUENCE [LARGE SCALE GENOMIC DNA]</scope>
    <source>
        <strain evidence="2">BUZ 2T</strain>
    </source>
</reference>
<dbReference type="eggNOG" id="COG1520">
    <property type="taxonomic scope" value="Bacteria"/>
</dbReference>
<dbReference type="STRING" id="1166018.FAES_3186"/>
<keyword evidence="2" id="KW-1185">Reference proteome</keyword>
<accession>I0KAP2</accession>
<evidence type="ECO:0000313" key="2">
    <source>
        <dbReference type="Proteomes" id="UP000011058"/>
    </source>
</evidence>
<protein>
    <submittedName>
        <fullName evidence="1">Uncharacterized protein</fullName>
    </submittedName>
</protein>
<organism evidence="1 2">
    <name type="scientific">Fibrella aestuarina BUZ 2</name>
    <dbReference type="NCBI Taxonomy" id="1166018"/>
    <lineage>
        <taxon>Bacteria</taxon>
        <taxon>Pseudomonadati</taxon>
        <taxon>Bacteroidota</taxon>
        <taxon>Cytophagia</taxon>
        <taxon>Cytophagales</taxon>
        <taxon>Spirosomataceae</taxon>
        <taxon>Fibrella</taxon>
    </lineage>
</organism>
<dbReference type="HOGENOM" id="CLU_323842_0_0_10"/>
<gene>
    <name evidence="1" type="ORF">FAES_3186</name>
</gene>
<dbReference type="SUPFAM" id="SSF69322">
    <property type="entry name" value="Tricorn protease domain 2"/>
    <property type="match status" value="1"/>
</dbReference>
<dbReference type="AlphaFoldDB" id="I0KAP2"/>
<evidence type="ECO:0000313" key="1">
    <source>
        <dbReference type="EMBL" id="CCH01195.1"/>
    </source>
</evidence>
<sequence length="902" mass="100112">MSNAMRKPVWWLAGAGLVLVLAWLGYRSVRQAQQTLAASVPPDAQLIIESRDLQQPTRTGPRAMSLQQLPLFNVALSRLQRLLNAVDSTQQKAFLQNKAVRYSLHPVSKNTLDFIVYVPVQTTDGAFLAQLQQPDPNRFRVLSREFDGQTIYELRDLSNRVYGSFLLRDTYLIGSPSGVLLENVARHLSQSFRSTSGITFPAAADNVASVYIRPDVLSGLVGDPKISSSLLRVFIPESLTFQFRRSASPTHWLGFASDPLGNRQTVANLFAGQTPHRIRNSSLIPQQTATFYHISLSDGPRFGQAITQLLESGGTDRLKKRLVRIRPLLPDFYQALAGDLLLCRMEANTSAAGQVLLLEARDARQLAQTLQRIAYQLAPGARRATPRPFLRHQLLPLPVDELPATLLSSLFAGFPQSWITQHGSYVLLANSEEALQTYLLALDANSVWATDRRLGPLVSQTLRPAHLTTFTRLPRSGSAFLAQWPASWQALLGPAPFANVDNVAYQATYGRANVLSTLVLGRGTQRSDTSVLNRLLLRKRIPFNASLIASPVVVGRLSDPAAQIWAQNSARQFVLLTTEKDKIVQDTTDGAIQSNVVAIDWRNNGRLQYAFMTRRSLYVADLGNKRVQLQRLGLPEGIETAYLALPKGSSRQPDLVALMAHRNGSIYALDRKQQRLIRLFTPPRPAPLLLPFQVIDQDGHLEVLGLQQTNFINRWVMQADKPVAQAAHFPANLNVPNDSLRFAGPCLWLPAQRQLAAISQSGNLYTLNEAGQVVGRKQLYRPLRGGQFRLFPDAEQTGYLILRTTDADLGVLDAGGNRLFELRNLHPDQTHVQYHRLGAGVEILAVKSGGFTTLYDRTGQRIGDRPIPSDFPVTLQFDDQAGELYIVSSIQKAVQLFSIRIQ</sequence>
<name>I0KAP2_9BACT</name>
<dbReference type="KEGG" id="fae:FAES_3186"/>
<dbReference type="EMBL" id="HE796683">
    <property type="protein sequence ID" value="CCH01195.1"/>
    <property type="molecule type" value="Genomic_DNA"/>
</dbReference>
<proteinExistence type="predicted"/>
<dbReference type="PATRIC" id="fig|1166018.3.peg.4957"/>